<dbReference type="Proteomes" id="UP000000235">
    <property type="component" value="Chromosome"/>
</dbReference>
<dbReference type="eggNOG" id="COG1028">
    <property type="taxonomic scope" value="Bacteria"/>
</dbReference>
<reference evidence="5" key="1">
    <citation type="journal article" date="2007" name="Proc. Natl. Acad. Sci. U.S.A.">
        <title>Genome sequencing reveals complex secondary metabolome in the marine actinomycete Salinispora tropica.</title>
        <authorList>
            <person name="Udwary D.W."/>
            <person name="Zeigler L."/>
            <person name="Asolkar R.N."/>
            <person name="Singan V."/>
            <person name="Lapidus A."/>
            <person name="Fenical W."/>
            <person name="Jensen P.R."/>
            <person name="Moore B.S."/>
        </authorList>
    </citation>
    <scope>NUCLEOTIDE SEQUENCE [LARGE SCALE GENOMIC DNA]</scope>
    <source>
        <strain evidence="5">ATCC BAA-916 / DSM 44818 / CNB-440</strain>
    </source>
</reference>
<evidence type="ECO:0000256" key="1">
    <source>
        <dbReference type="ARBA" id="ARBA00006484"/>
    </source>
</evidence>
<dbReference type="HOGENOM" id="CLU_010194_1_3_11"/>
<dbReference type="PANTHER" id="PTHR43639:SF1">
    <property type="entry name" value="SHORT-CHAIN DEHYDROGENASE_REDUCTASE FAMILY PROTEIN"/>
    <property type="match status" value="1"/>
</dbReference>
<evidence type="ECO:0000256" key="2">
    <source>
        <dbReference type="ARBA" id="ARBA00023002"/>
    </source>
</evidence>
<feature type="domain" description="Ketoreductase" evidence="3">
    <location>
        <begin position="22"/>
        <end position="233"/>
    </location>
</feature>
<dbReference type="InterPro" id="IPR002347">
    <property type="entry name" value="SDR_fam"/>
</dbReference>
<proteinExistence type="inferred from homology"/>
<gene>
    <name evidence="4" type="ordered locus">Strop_2998</name>
</gene>
<dbReference type="EMBL" id="CP000667">
    <property type="protein sequence ID" value="ABP55436.1"/>
    <property type="molecule type" value="Genomic_DNA"/>
</dbReference>
<dbReference type="Pfam" id="PF13561">
    <property type="entry name" value="adh_short_C2"/>
    <property type="match status" value="1"/>
</dbReference>
<keyword evidence="2" id="KW-0560">Oxidoreductase</keyword>
<dbReference type="KEGG" id="stp:Strop_2998"/>
<dbReference type="AlphaFoldDB" id="A4X975"/>
<accession>A4X975</accession>
<dbReference type="SUPFAM" id="SSF51735">
    <property type="entry name" value="NAD(P)-binding Rossmann-fold domains"/>
    <property type="match status" value="1"/>
</dbReference>
<dbReference type="PANTHER" id="PTHR43639">
    <property type="entry name" value="OXIDOREDUCTASE, SHORT-CHAIN DEHYDROGENASE/REDUCTASE FAMILY (AFU_ORTHOLOGUE AFUA_5G02870)"/>
    <property type="match status" value="1"/>
</dbReference>
<name>A4X975_SALTO</name>
<dbReference type="STRING" id="369723.Strop_2998"/>
<dbReference type="Gene3D" id="3.40.50.720">
    <property type="entry name" value="NAD(P)-binding Rossmann-like Domain"/>
    <property type="match status" value="1"/>
</dbReference>
<dbReference type="SMART" id="SM00822">
    <property type="entry name" value="PKS_KR"/>
    <property type="match status" value="1"/>
</dbReference>
<sequence>MSFVDEGDRKDERTMTTVLGGKVAFVTGGSRGIGEAVALRLAADGADVALTYRDSAERAADVVDRIKALGRRAWAVQADSADPTAMRTAVDRAVEEFGRLDIVVNNAGIGVLGPVEDMSLEDIDRVLSVNVRAPFVASQAAVRHMTEGGRIINIGSCLAERAALPGVALYSTSKTALIGLTRSLARELGARGITANLVHPGPTETDMNPADGAGADVQQSLTALGRFGQPSEVAATVAHLAGDGGRYVTGAAIAVDGGFAA</sequence>
<dbReference type="InterPro" id="IPR057326">
    <property type="entry name" value="KR_dom"/>
</dbReference>
<protein>
    <submittedName>
        <fullName evidence="4">Short-chain dehydrogenase/reductase SDR</fullName>
    </submittedName>
</protein>
<dbReference type="InterPro" id="IPR036291">
    <property type="entry name" value="NAD(P)-bd_dom_sf"/>
</dbReference>
<dbReference type="PRINTS" id="PR00081">
    <property type="entry name" value="GDHRDH"/>
</dbReference>
<dbReference type="FunFam" id="3.40.50.720:FF:000084">
    <property type="entry name" value="Short-chain dehydrogenase reductase"/>
    <property type="match status" value="1"/>
</dbReference>
<comment type="similarity">
    <text evidence="1">Belongs to the short-chain dehydrogenases/reductases (SDR) family.</text>
</comment>
<evidence type="ECO:0000313" key="4">
    <source>
        <dbReference type="EMBL" id="ABP55436.1"/>
    </source>
</evidence>
<keyword evidence="5" id="KW-1185">Reference proteome</keyword>
<organism evidence="4 5">
    <name type="scientific">Salinispora tropica (strain ATCC BAA-916 / DSM 44818 / JCM 13857 / NBRC 105044 / CNB-440)</name>
    <dbReference type="NCBI Taxonomy" id="369723"/>
    <lineage>
        <taxon>Bacteria</taxon>
        <taxon>Bacillati</taxon>
        <taxon>Actinomycetota</taxon>
        <taxon>Actinomycetes</taxon>
        <taxon>Micromonosporales</taxon>
        <taxon>Micromonosporaceae</taxon>
        <taxon>Salinispora</taxon>
    </lineage>
</organism>
<evidence type="ECO:0000259" key="3">
    <source>
        <dbReference type="SMART" id="SM00822"/>
    </source>
</evidence>
<dbReference type="PRINTS" id="PR00080">
    <property type="entry name" value="SDRFAMILY"/>
</dbReference>
<dbReference type="GO" id="GO:0016491">
    <property type="term" value="F:oxidoreductase activity"/>
    <property type="evidence" value="ECO:0007669"/>
    <property type="project" value="UniProtKB-KW"/>
</dbReference>
<evidence type="ECO:0000313" key="5">
    <source>
        <dbReference type="Proteomes" id="UP000000235"/>
    </source>
</evidence>